<dbReference type="SUPFAM" id="SSF56801">
    <property type="entry name" value="Acetyl-CoA synthetase-like"/>
    <property type="match status" value="1"/>
</dbReference>
<gene>
    <name evidence="4" type="ORF">BJ987_000598</name>
</gene>
<feature type="domain" description="AMP-binding enzyme C-terminal" evidence="3">
    <location>
        <begin position="480"/>
        <end position="555"/>
    </location>
</feature>
<dbReference type="InterPro" id="IPR045851">
    <property type="entry name" value="AMP-bd_C_sf"/>
</dbReference>
<accession>A0ABS4Q7P1</accession>
<sequence length="579" mass="63721">MIALLDEAIRHGNLLTFVLARNSNTFYFRAVSYNIADLVEHAIDLMPDRVALVDDVREVTYAQLEEQANKLAHYLLEHGVQQGDKVGLYSRNTIEAVIAMVAVFKARAVLINVNFRYVENELQYIFDNSDMVALIHERRYSDKVAAVRSNTPKLGTVIVLDDDTTGTIETAADSVDFATVLAESSGARDFGERSGDDIFMLYTGGTTGMPKGVMWRQEDWWRVLGGGINFVTGDRIEDEWQQAKTGAGNNQLVRYPIPPLIHGGSQCAVFHSLFDGGKAIMLPEFSGHGVWQAIDQHNVNLIFITGDAMARPMLDALKQGNPETGAPYQHSTLWAMASSAALFSPTLKDQFMEELPNTMITDSIGSSETGFGGLAVVTKGQTHTGGPRVKIDASTEVLDDEGNPVRPGSGEIGFIARKGHIPLGYYGDEAKTKATFKEFNGIRYSIPGDYARVEEDGTVTMLGRGSVSINSGGEKIYPEEVEGALKMHPDIFDALVVGVPDERWGQRVSAVVQCRGDQRPTLEDLRPILNKEISAYKLPRSLWFVDEIKRSPAGKPDYRWAKEQTESRPADEHADAGSK</sequence>
<comment type="caution">
    <text evidence="4">The sequence shown here is derived from an EMBL/GenBank/DDBJ whole genome shotgun (WGS) entry which is preliminary data.</text>
</comment>
<dbReference type="InterPro" id="IPR025110">
    <property type="entry name" value="AMP-bd_C"/>
</dbReference>
<feature type="domain" description="AMP-dependent synthetase/ligase" evidence="2">
    <location>
        <begin position="40"/>
        <end position="412"/>
    </location>
</feature>
<evidence type="ECO:0000259" key="2">
    <source>
        <dbReference type="Pfam" id="PF00501"/>
    </source>
</evidence>
<dbReference type="Pfam" id="PF13193">
    <property type="entry name" value="AMP-binding_C"/>
    <property type="match status" value="1"/>
</dbReference>
<keyword evidence="4" id="KW-0436">Ligase</keyword>
<keyword evidence="5" id="KW-1185">Reference proteome</keyword>
<dbReference type="Gene3D" id="3.30.300.30">
    <property type="match status" value="1"/>
</dbReference>
<dbReference type="PANTHER" id="PTHR43767">
    <property type="entry name" value="LONG-CHAIN-FATTY-ACID--COA LIGASE"/>
    <property type="match status" value="1"/>
</dbReference>
<dbReference type="PROSITE" id="PS00455">
    <property type="entry name" value="AMP_BINDING"/>
    <property type="match status" value="1"/>
</dbReference>
<proteinExistence type="predicted"/>
<dbReference type="EMBL" id="JAGGMR010000001">
    <property type="protein sequence ID" value="MBP2187697.1"/>
    <property type="molecule type" value="Genomic_DNA"/>
</dbReference>
<dbReference type="Pfam" id="PF00501">
    <property type="entry name" value="AMP-binding"/>
    <property type="match status" value="1"/>
</dbReference>
<dbReference type="CDD" id="cd05924">
    <property type="entry name" value="FACL_like_5"/>
    <property type="match status" value="1"/>
</dbReference>
<dbReference type="InterPro" id="IPR020845">
    <property type="entry name" value="AMP-binding_CS"/>
</dbReference>
<dbReference type="PANTHER" id="PTHR43767:SF1">
    <property type="entry name" value="NONRIBOSOMAL PEPTIDE SYNTHASE PES1 (EUROFUNG)-RELATED"/>
    <property type="match status" value="1"/>
</dbReference>
<name>A0ABS4Q7P1_9NOCA</name>
<dbReference type="InterPro" id="IPR000873">
    <property type="entry name" value="AMP-dep_synth/lig_dom"/>
</dbReference>
<reference evidence="4 5" key="1">
    <citation type="submission" date="2021-03" db="EMBL/GenBank/DDBJ databases">
        <title>Sequencing the genomes of 1000 actinobacteria strains.</title>
        <authorList>
            <person name="Klenk H.-P."/>
        </authorList>
    </citation>
    <scope>NUCLEOTIDE SEQUENCE [LARGE SCALE GENOMIC DNA]</scope>
    <source>
        <strain evidence="4 5">DSM 45516</strain>
    </source>
</reference>
<evidence type="ECO:0000256" key="1">
    <source>
        <dbReference type="SAM" id="MobiDB-lite"/>
    </source>
</evidence>
<feature type="region of interest" description="Disordered" evidence="1">
    <location>
        <begin position="552"/>
        <end position="579"/>
    </location>
</feature>
<protein>
    <submittedName>
        <fullName evidence="4">Acyl-CoA synthetase (AMP-forming)/AMP-acid ligase II</fullName>
    </submittedName>
</protein>
<dbReference type="GO" id="GO:0016874">
    <property type="term" value="F:ligase activity"/>
    <property type="evidence" value="ECO:0007669"/>
    <property type="project" value="UniProtKB-KW"/>
</dbReference>
<dbReference type="Gene3D" id="3.40.50.12780">
    <property type="entry name" value="N-terminal domain of ligase-like"/>
    <property type="match status" value="1"/>
</dbReference>
<dbReference type="NCBIfam" id="NF005863">
    <property type="entry name" value="PRK07798.1"/>
    <property type="match status" value="1"/>
</dbReference>
<dbReference type="InterPro" id="IPR050237">
    <property type="entry name" value="ATP-dep_AMP-bd_enzyme"/>
</dbReference>
<evidence type="ECO:0000313" key="4">
    <source>
        <dbReference type="EMBL" id="MBP2187697.1"/>
    </source>
</evidence>
<organism evidence="4 5">
    <name type="scientific">Nocardia goodfellowii</name>
    <dbReference type="NCBI Taxonomy" id="882446"/>
    <lineage>
        <taxon>Bacteria</taxon>
        <taxon>Bacillati</taxon>
        <taxon>Actinomycetota</taxon>
        <taxon>Actinomycetes</taxon>
        <taxon>Mycobacteriales</taxon>
        <taxon>Nocardiaceae</taxon>
        <taxon>Nocardia</taxon>
    </lineage>
</organism>
<dbReference type="Proteomes" id="UP001519325">
    <property type="component" value="Unassembled WGS sequence"/>
</dbReference>
<dbReference type="InterPro" id="IPR042099">
    <property type="entry name" value="ANL_N_sf"/>
</dbReference>
<evidence type="ECO:0000259" key="3">
    <source>
        <dbReference type="Pfam" id="PF13193"/>
    </source>
</evidence>
<evidence type="ECO:0000313" key="5">
    <source>
        <dbReference type="Proteomes" id="UP001519325"/>
    </source>
</evidence>